<reference evidence="1" key="1">
    <citation type="journal article" date="2020" name="Nature">
        <title>Giant virus diversity and host interactions through global metagenomics.</title>
        <authorList>
            <person name="Schulz F."/>
            <person name="Roux S."/>
            <person name="Paez-Espino D."/>
            <person name="Jungbluth S."/>
            <person name="Walsh D.A."/>
            <person name="Denef V.J."/>
            <person name="McMahon K.D."/>
            <person name="Konstantinidis K.T."/>
            <person name="Eloe-Fadrosh E.A."/>
            <person name="Kyrpides N.C."/>
            <person name="Woyke T."/>
        </authorList>
    </citation>
    <scope>NUCLEOTIDE SEQUENCE</scope>
    <source>
        <strain evidence="1">GVMAG-S-1040241-154</strain>
    </source>
</reference>
<accession>A0A6C0JQ60</accession>
<name>A0A6C0JQ60_9ZZZZ</name>
<evidence type="ECO:0000313" key="1">
    <source>
        <dbReference type="EMBL" id="QHU07513.1"/>
    </source>
</evidence>
<proteinExistence type="predicted"/>
<dbReference type="EMBL" id="MN740684">
    <property type="protein sequence ID" value="QHU07513.1"/>
    <property type="molecule type" value="Genomic_DNA"/>
</dbReference>
<protein>
    <submittedName>
        <fullName evidence="1">Uncharacterized protein</fullName>
    </submittedName>
</protein>
<organism evidence="1">
    <name type="scientific">viral metagenome</name>
    <dbReference type="NCBI Taxonomy" id="1070528"/>
    <lineage>
        <taxon>unclassified sequences</taxon>
        <taxon>metagenomes</taxon>
        <taxon>organismal metagenomes</taxon>
    </lineage>
</organism>
<sequence length="152" mass="18395">MNIYNNLPEDLQYKITSHCIFSENKNKLLKDIIQYKKQKEEIYDLYSKNGFIYNLDFTDDNNIYAWVENDLMSYYNDSKAYMDIITDNNKNKMSRQLIYNIKKNIEEKNAIYNYHLNNNINIVGKINRYIANLTIDERIDFIENHEKSVNEY</sequence>
<dbReference type="AlphaFoldDB" id="A0A6C0JQ60"/>